<accession>A0A8J2ZNH1</accession>
<dbReference type="EMBL" id="BMJV01000014">
    <property type="protein sequence ID" value="GGG87266.1"/>
    <property type="molecule type" value="Genomic_DNA"/>
</dbReference>
<dbReference type="RefSeq" id="WP_188792163.1">
    <property type="nucleotide sequence ID" value="NZ_BMJV01000014.1"/>
</dbReference>
<evidence type="ECO:0000313" key="1">
    <source>
        <dbReference type="EMBL" id="GGG87266.1"/>
    </source>
</evidence>
<name>A0A8J2ZNH1_9RHOB</name>
<gene>
    <name evidence="1" type="ORF">GCM10011415_42250</name>
</gene>
<dbReference type="PROSITE" id="PS51257">
    <property type="entry name" value="PROKAR_LIPOPROTEIN"/>
    <property type="match status" value="1"/>
</dbReference>
<protein>
    <submittedName>
        <fullName evidence="1">Uncharacterized protein</fullName>
    </submittedName>
</protein>
<organism evidence="1 2">
    <name type="scientific">Salipiger pallidus</name>
    <dbReference type="NCBI Taxonomy" id="1775170"/>
    <lineage>
        <taxon>Bacteria</taxon>
        <taxon>Pseudomonadati</taxon>
        <taxon>Pseudomonadota</taxon>
        <taxon>Alphaproteobacteria</taxon>
        <taxon>Rhodobacterales</taxon>
        <taxon>Roseobacteraceae</taxon>
        <taxon>Salipiger</taxon>
    </lineage>
</organism>
<dbReference type="AlphaFoldDB" id="A0A8J2ZNH1"/>
<dbReference type="Proteomes" id="UP000617145">
    <property type="component" value="Unassembled WGS sequence"/>
</dbReference>
<evidence type="ECO:0000313" key="2">
    <source>
        <dbReference type="Proteomes" id="UP000617145"/>
    </source>
</evidence>
<proteinExistence type="predicted"/>
<sequence length="199" mass="22256">MKQLFLPLLLVLSACVTPPEALDRASRSQRDALTFAITRLGPLVKLSEARRLADLAYDYPVQIARRQAGTDPPLRVTRNIRLGYKTPGFCYTWADALYARLRQEGFRTIGVAVAMSPVRLNRPIERSGVAVTLPGRPVSSGLILDACSEDGALVWSKAEKGLFTSWQPRDSVLWEKRFGRKPWYALNPGSALIQRAREF</sequence>
<reference evidence="1" key="2">
    <citation type="submission" date="2020-09" db="EMBL/GenBank/DDBJ databases">
        <authorList>
            <person name="Sun Q."/>
            <person name="Zhou Y."/>
        </authorList>
    </citation>
    <scope>NUCLEOTIDE SEQUENCE</scope>
    <source>
        <strain evidence="1">CGMCC 1.15762</strain>
    </source>
</reference>
<comment type="caution">
    <text evidence="1">The sequence shown here is derived from an EMBL/GenBank/DDBJ whole genome shotgun (WGS) entry which is preliminary data.</text>
</comment>
<keyword evidence="2" id="KW-1185">Reference proteome</keyword>
<reference evidence="1" key="1">
    <citation type="journal article" date="2014" name="Int. J. Syst. Evol. Microbiol.">
        <title>Complete genome sequence of Corynebacterium casei LMG S-19264T (=DSM 44701T), isolated from a smear-ripened cheese.</title>
        <authorList>
            <consortium name="US DOE Joint Genome Institute (JGI-PGF)"/>
            <person name="Walter F."/>
            <person name="Albersmeier A."/>
            <person name="Kalinowski J."/>
            <person name="Ruckert C."/>
        </authorList>
    </citation>
    <scope>NUCLEOTIDE SEQUENCE</scope>
    <source>
        <strain evidence="1">CGMCC 1.15762</strain>
    </source>
</reference>